<feature type="transmembrane region" description="Helical" evidence="9">
    <location>
        <begin position="303"/>
        <end position="324"/>
    </location>
</feature>
<dbReference type="Proteomes" id="UP001424441">
    <property type="component" value="Unassembled WGS sequence"/>
</dbReference>
<keyword evidence="13" id="KW-1185">Reference proteome</keyword>
<keyword evidence="5" id="KW-0732">Signal</keyword>
<dbReference type="EMBL" id="BAAADE010000004">
    <property type="protein sequence ID" value="GAA0606722.1"/>
    <property type="molecule type" value="Genomic_DNA"/>
</dbReference>
<accession>A0ABP3RGX5</accession>
<feature type="transmembrane region" description="Helical" evidence="9">
    <location>
        <begin position="193"/>
        <end position="211"/>
    </location>
</feature>
<evidence type="ECO:0000259" key="11">
    <source>
        <dbReference type="Pfam" id="PF05425"/>
    </source>
</evidence>
<dbReference type="Gene3D" id="2.60.40.1220">
    <property type="match status" value="1"/>
</dbReference>
<evidence type="ECO:0000256" key="1">
    <source>
        <dbReference type="ARBA" id="ARBA00004651"/>
    </source>
</evidence>
<feature type="transmembrane region" description="Helical" evidence="9">
    <location>
        <begin position="232"/>
        <end position="250"/>
    </location>
</feature>
<evidence type="ECO:0000256" key="8">
    <source>
        <dbReference type="ARBA" id="ARBA00023136"/>
    </source>
</evidence>
<evidence type="ECO:0000256" key="6">
    <source>
        <dbReference type="ARBA" id="ARBA00022989"/>
    </source>
</evidence>
<keyword evidence="6 9" id="KW-1133">Transmembrane helix</keyword>
<feature type="transmembrane region" description="Helical" evidence="9">
    <location>
        <begin position="60"/>
        <end position="80"/>
    </location>
</feature>
<evidence type="ECO:0000256" key="9">
    <source>
        <dbReference type="SAM" id="Phobius"/>
    </source>
</evidence>
<feature type="transmembrane region" description="Helical" evidence="9">
    <location>
        <begin position="162"/>
        <end position="181"/>
    </location>
</feature>
<dbReference type="PANTHER" id="PTHR34820:SF4">
    <property type="entry name" value="INNER MEMBRANE PROTEIN YEBZ"/>
    <property type="match status" value="1"/>
</dbReference>
<feature type="domain" description="Copper resistance protein D" evidence="11">
    <location>
        <begin position="226"/>
        <end position="323"/>
    </location>
</feature>
<sequence length="446" mass="47967">MAPNKLDDGTHVLTWRVVSSDGHPVGGSVIFSIGAASAAPPELTETSDLKVSTAVWLAKLILYITLFIGIGGAFAVYWLWPAQRPARRLMQAILSIGFVVTALSLGLQGLDALGVGFADFFDLSVWETAYNTSYGQTVILLLFAIIVAFIALSVSSKKTAKFLSLIAVIAGAGALALSGHASAAEPQWLTRPAVFFHALTITLWVGALIPLSTALYRNNSDTIDGLRRFSSFIPYALLILIIAGVTLAVIQVQQPLALLETAYGQLLLAKLAVLFVLFLLAAYNRWKLTEPVVKNDSTARKKLARAIIVETLLVLVIFGIASGWRFTPPPRSIAIAAAQPATVHIHTDKAMADVAVTPGRTGSVVVSAVLMDGDFAALEAQEVTFVFSNPVAGIEPFRRKAVKTENGSWEATDVLLPLAGTWKIRLDILINDFELARIEENIQIRP</sequence>
<keyword evidence="4" id="KW-0479">Metal-binding</keyword>
<dbReference type="SUPFAM" id="SSF81296">
    <property type="entry name" value="E set domains"/>
    <property type="match status" value="1"/>
</dbReference>
<feature type="transmembrane region" description="Helical" evidence="9">
    <location>
        <begin position="262"/>
        <end position="283"/>
    </location>
</feature>
<reference evidence="13" key="1">
    <citation type="journal article" date="2019" name="Int. J. Syst. Evol. Microbiol.">
        <title>The Global Catalogue of Microorganisms (GCM) 10K type strain sequencing project: providing services to taxonomists for standard genome sequencing and annotation.</title>
        <authorList>
            <consortium name="The Broad Institute Genomics Platform"/>
            <consortium name="The Broad Institute Genome Sequencing Center for Infectious Disease"/>
            <person name="Wu L."/>
            <person name="Ma J."/>
        </authorList>
    </citation>
    <scope>NUCLEOTIDE SEQUENCE [LARGE SCALE GENOMIC DNA]</scope>
    <source>
        <strain evidence="13">JCM 15115</strain>
    </source>
</reference>
<gene>
    <name evidence="12" type="ORF">GCM10008943_22840</name>
</gene>
<evidence type="ECO:0000256" key="4">
    <source>
        <dbReference type="ARBA" id="ARBA00022723"/>
    </source>
</evidence>
<keyword evidence="2" id="KW-1003">Cell membrane</keyword>
<comment type="caution">
    <text evidence="12">The sequence shown here is derived from an EMBL/GenBank/DDBJ whole genome shotgun (WGS) entry which is preliminary data.</text>
</comment>
<dbReference type="InterPro" id="IPR032694">
    <property type="entry name" value="CopC/D"/>
</dbReference>
<dbReference type="PANTHER" id="PTHR34820">
    <property type="entry name" value="INNER MEMBRANE PROTEIN YEBZ"/>
    <property type="match status" value="1"/>
</dbReference>
<evidence type="ECO:0000256" key="2">
    <source>
        <dbReference type="ARBA" id="ARBA00022475"/>
    </source>
</evidence>
<keyword evidence="7" id="KW-0186">Copper</keyword>
<dbReference type="Pfam" id="PF05425">
    <property type="entry name" value="CopD"/>
    <property type="match status" value="1"/>
</dbReference>
<evidence type="ECO:0000313" key="13">
    <source>
        <dbReference type="Proteomes" id="UP001424441"/>
    </source>
</evidence>
<proteinExistence type="predicted"/>
<feature type="transmembrane region" description="Helical" evidence="9">
    <location>
        <begin position="92"/>
        <end position="114"/>
    </location>
</feature>
<evidence type="ECO:0000256" key="5">
    <source>
        <dbReference type="ARBA" id="ARBA00022729"/>
    </source>
</evidence>
<evidence type="ECO:0000313" key="12">
    <source>
        <dbReference type="EMBL" id="GAA0606722.1"/>
    </source>
</evidence>
<feature type="transmembrane region" description="Helical" evidence="9">
    <location>
        <begin position="134"/>
        <end position="155"/>
    </location>
</feature>
<dbReference type="InterPro" id="IPR008457">
    <property type="entry name" value="Cu-R_CopD_dom"/>
</dbReference>
<name>A0ABP3RGX5_9HYPH</name>
<dbReference type="InterPro" id="IPR007348">
    <property type="entry name" value="CopC_dom"/>
</dbReference>
<evidence type="ECO:0000256" key="7">
    <source>
        <dbReference type="ARBA" id="ARBA00023008"/>
    </source>
</evidence>
<evidence type="ECO:0000256" key="3">
    <source>
        <dbReference type="ARBA" id="ARBA00022692"/>
    </source>
</evidence>
<keyword evidence="3 9" id="KW-0812">Transmembrane</keyword>
<comment type="subcellular location">
    <subcellularLocation>
        <location evidence="1">Cell membrane</location>
        <topology evidence="1">Multi-pass membrane protein</topology>
    </subcellularLocation>
</comment>
<evidence type="ECO:0000259" key="10">
    <source>
        <dbReference type="Pfam" id="PF04234"/>
    </source>
</evidence>
<keyword evidence="8 9" id="KW-0472">Membrane</keyword>
<dbReference type="InterPro" id="IPR014755">
    <property type="entry name" value="Cu-Rt/internalin_Ig-like"/>
</dbReference>
<dbReference type="InterPro" id="IPR014756">
    <property type="entry name" value="Ig_E-set"/>
</dbReference>
<protein>
    <submittedName>
        <fullName evidence="12">Copper resistance CopC/CopD family protein</fullName>
    </submittedName>
</protein>
<organism evidence="12 13">
    <name type="scientific">Paenochrobactrum glaciei</name>
    <dbReference type="NCBI Taxonomy" id="486407"/>
    <lineage>
        <taxon>Bacteria</taxon>
        <taxon>Pseudomonadati</taxon>
        <taxon>Pseudomonadota</taxon>
        <taxon>Alphaproteobacteria</taxon>
        <taxon>Hyphomicrobiales</taxon>
        <taxon>Brucellaceae</taxon>
        <taxon>Paenochrobactrum</taxon>
    </lineage>
</organism>
<dbReference type="Pfam" id="PF04234">
    <property type="entry name" value="CopC"/>
    <property type="match status" value="1"/>
</dbReference>
<feature type="domain" description="CopC" evidence="10">
    <location>
        <begin position="5"/>
        <end position="33"/>
    </location>
</feature>